<keyword evidence="1" id="KW-0813">Transport</keyword>
<dbReference type="Gene3D" id="3.40.50.300">
    <property type="entry name" value="P-loop containing nucleotide triphosphate hydrolases"/>
    <property type="match status" value="1"/>
</dbReference>
<proteinExistence type="predicted"/>
<evidence type="ECO:0000313" key="3">
    <source>
        <dbReference type="Proteomes" id="UP001163846"/>
    </source>
</evidence>
<dbReference type="EMBL" id="MU808145">
    <property type="protein sequence ID" value="KAJ3830845.1"/>
    <property type="molecule type" value="Genomic_DNA"/>
</dbReference>
<feature type="non-terminal residue" evidence="2">
    <location>
        <position position="139"/>
    </location>
</feature>
<protein>
    <recommendedName>
        <fullName evidence="4">ABC transporter domain-containing protein</fullName>
    </recommendedName>
</protein>
<dbReference type="AlphaFoldDB" id="A0AA38NUK4"/>
<accession>A0AA38NUK4</accession>
<evidence type="ECO:0000313" key="2">
    <source>
        <dbReference type="EMBL" id="KAJ3830845.1"/>
    </source>
</evidence>
<sequence>SGAGKATLLNVRAQRVSIGAVTGDMFVSGQPLYKDFQAQTDTNVGTDTVREALLFSARLPQSASVSLAEIGSSCRNLLENVCGLEHMADVVGTLGVEHRNWKIIAVELAAKPKLLLFLDEPIFGFLECLGYHGLLRSLL</sequence>
<evidence type="ECO:0008006" key="4">
    <source>
        <dbReference type="Google" id="ProtNLM"/>
    </source>
</evidence>
<gene>
    <name evidence="2" type="ORF">F5878DRAFT_550163</name>
</gene>
<organism evidence="2 3">
    <name type="scientific">Lentinula raphanica</name>
    <dbReference type="NCBI Taxonomy" id="153919"/>
    <lineage>
        <taxon>Eukaryota</taxon>
        <taxon>Fungi</taxon>
        <taxon>Dikarya</taxon>
        <taxon>Basidiomycota</taxon>
        <taxon>Agaricomycotina</taxon>
        <taxon>Agaricomycetes</taxon>
        <taxon>Agaricomycetidae</taxon>
        <taxon>Agaricales</taxon>
        <taxon>Marasmiineae</taxon>
        <taxon>Omphalotaceae</taxon>
        <taxon>Lentinula</taxon>
    </lineage>
</organism>
<dbReference type="InterPro" id="IPR027417">
    <property type="entry name" value="P-loop_NTPase"/>
</dbReference>
<dbReference type="PANTHER" id="PTHR19241">
    <property type="entry name" value="ATP-BINDING CASSETTE TRANSPORTER"/>
    <property type="match status" value="1"/>
</dbReference>
<name>A0AA38NUK4_9AGAR</name>
<keyword evidence="3" id="KW-1185">Reference proteome</keyword>
<evidence type="ECO:0000256" key="1">
    <source>
        <dbReference type="ARBA" id="ARBA00022448"/>
    </source>
</evidence>
<reference evidence="2" key="1">
    <citation type="submission" date="2022-08" db="EMBL/GenBank/DDBJ databases">
        <authorList>
            <consortium name="DOE Joint Genome Institute"/>
            <person name="Min B."/>
            <person name="Riley R."/>
            <person name="Sierra-Patev S."/>
            <person name="Naranjo-Ortiz M."/>
            <person name="Looney B."/>
            <person name="Konkel Z."/>
            <person name="Slot J.C."/>
            <person name="Sakamoto Y."/>
            <person name="Steenwyk J.L."/>
            <person name="Rokas A."/>
            <person name="Carro J."/>
            <person name="Camarero S."/>
            <person name="Ferreira P."/>
            <person name="Molpeceres G."/>
            <person name="Ruiz-Duenas F.J."/>
            <person name="Serrano A."/>
            <person name="Henrissat B."/>
            <person name="Drula E."/>
            <person name="Hughes K.W."/>
            <person name="Mata J.L."/>
            <person name="Ishikawa N.K."/>
            <person name="Vargas-Isla R."/>
            <person name="Ushijima S."/>
            <person name="Smith C.A."/>
            <person name="Ahrendt S."/>
            <person name="Andreopoulos W."/>
            <person name="He G."/>
            <person name="Labutti K."/>
            <person name="Lipzen A."/>
            <person name="Ng V."/>
            <person name="Sandor L."/>
            <person name="Barry K."/>
            <person name="Martinez A.T."/>
            <person name="Xiao Y."/>
            <person name="Gibbons J.G."/>
            <person name="Terashima K."/>
            <person name="Hibbett D.S."/>
            <person name="Grigoriev I.V."/>
        </authorList>
    </citation>
    <scope>NUCLEOTIDE SEQUENCE</scope>
    <source>
        <strain evidence="2">TFB9207</strain>
    </source>
</reference>
<dbReference type="Proteomes" id="UP001163846">
    <property type="component" value="Unassembled WGS sequence"/>
</dbReference>
<comment type="caution">
    <text evidence="2">The sequence shown here is derived from an EMBL/GenBank/DDBJ whole genome shotgun (WGS) entry which is preliminary data.</text>
</comment>